<dbReference type="PANTHER" id="PTHR43334">
    <property type="entry name" value="ACETATE--COA LIGASE [ADP-FORMING]"/>
    <property type="match status" value="1"/>
</dbReference>
<dbReference type="Pfam" id="PF13380">
    <property type="entry name" value="CoA_binding_2"/>
    <property type="match status" value="1"/>
</dbReference>
<keyword evidence="1" id="KW-0436">Ligase</keyword>
<evidence type="ECO:0000256" key="1">
    <source>
        <dbReference type="ARBA" id="ARBA00022598"/>
    </source>
</evidence>
<dbReference type="EMBL" id="JACDUS010000012">
    <property type="protein sequence ID" value="MBA2882727.1"/>
    <property type="molecule type" value="Genomic_DNA"/>
</dbReference>
<keyword evidence="2" id="KW-0547">Nucleotide-binding</keyword>
<dbReference type="GO" id="GO:0016874">
    <property type="term" value="F:ligase activity"/>
    <property type="evidence" value="ECO:0007669"/>
    <property type="project" value="UniProtKB-KW"/>
</dbReference>
<keyword evidence="3" id="KW-0067">ATP-binding</keyword>
<gene>
    <name evidence="5" type="ORF">HNR65_003082</name>
</gene>
<sequence length="460" mass="48321">MKQKSLFASLDELFHPESVAIVGLPQGMKTGKLFLLALQDMGFAGPIYPVNPNAETIDGLACYPDVAAIDGPVDLAIVLVGRDAGPEVVRQCAGKGVKAVVLFTAGYRESGSEKGRRMEAEMVATARAAGMRLFGPNCMGLYVPASGLSFFPGLCRKPGRLGLISHSGSLANIIGREAEKKGLAFSKAVSLGNEADVQSADLLSYFARDPETDVISAYLEGISDGRYFFDALKTAAAEKPVVLWRVGLTAEGGRAASSHTGAMAGSQRVWQGLMRQCNAVPVEGWDQWVDTMMAFYLLPPVSGRRMAIISGPGGLAVSAAESVGRQGLELAGLSENTKTRLAEHVPPTGTSLSNPVDVSLNAHMDMNIFARAAEITAADAGVDAVCVIGSGLDENTNNAYIDAMIRAQQSSGKPFLIVGIAGMPADTGPHLCGAGVPFFDTPERAMAAYARVVGYYGRRA</sequence>
<dbReference type="GO" id="GO:0005524">
    <property type="term" value="F:ATP binding"/>
    <property type="evidence" value="ECO:0007669"/>
    <property type="project" value="UniProtKB-KW"/>
</dbReference>
<evidence type="ECO:0000256" key="2">
    <source>
        <dbReference type="ARBA" id="ARBA00022741"/>
    </source>
</evidence>
<evidence type="ECO:0000259" key="4">
    <source>
        <dbReference type="SMART" id="SM00881"/>
    </source>
</evidence>
<feature type="domain" description="CoA-binding" evidence="4">
    <location>
        <begin position="13"/>
        <end position="107"/>
    </location>
</feature>
<proteinExistence type="predicted"/>
<organism evidence="5 6">
    <name type="scientific">Desulfosalsimonas propionicica</name>
    <dbReference type="NCBI Taxonomy" id="332175"/>
    <lineage>
        <taxon>Bacteria</taxon>
        <taxon>Pseudomonadati</taxon>
        <taxon>Thermodesulfobacteriota</taxon>
        <taxon>Desulfobacteria</taxon>
        <taxon>Desulfobacterales</taxon>
        <taxon>Desulfosalsimonadaceae</taxon>
        <taxon>Desulfosalsimonas</taxon>
    </lineage>
</organism>
<dbReference type="InterPro" id="IPR051538">
    <property type="entry name" value="Acyl-CoA_Synth/Transferase"/>
</dbReference>
<name>A0A7W0CBI6_9BACT</name>
<dbReference type="Proteomes" id="UP000525298">
    <property type="component" value="Unassembled WGS sequence"/>
</dbReference>
<dbReference type="PANTHER" id="PTHR43334:SF1">
    <property type="entry name" value="3-HYDROXYPROPIONATE--COA LIGASE [ADP-FORMING]"/>
    <property type="match status" value="1"/>
</dbReference>
<dbReference type="Gene3D" id="3.40.50.261">
    <property type="entry name" value="Succinyl-CoA synthetase domains"/>
    <property type="match status" value="2"/>
</dbReference>
<dbReference type="Pfam" id="PF13607">
    <property type="entry name" value="Succ_CoA_lig"/>
    <property type="match status" value="1"/>
</dbReference>
<dbReference type="Gene3D" id="3.40.50.720">
    <property type="entry name" value="NAD(P)-binding Rossmann-like Domain"/>
    <property type="match status" value="1"/>
</dbReference>
<evidence type="ECO:0000256" key="3">
    <source>
        <dbReference type="ARBA" id="ARBA00022840"/>
    </source>
</evidence>
<accession>A0A7W0CBI6</accession>
<keyword evidence="6" id="KW-1185">Reference proteome</keyword>
<evidence type="ECO:0000313" key="6">
    <source>
        <dbReference type="Proteomes" id="UP000525298"/>
    </source>
</evidence>
<evidence type="ECO:0000313" key="5">
    <source>
        <dbReference type="EMBL" id="MBA2882727.1"/>
    </source>
</evidence>
<dbReference type="InterPro" id="IPR016102">
    <property type="entry name" value="Succinyl-CoA_synth-like"/>
</dbReference>
<dbReference type="SUPFAM" id="SSF52210">
    <property type="entry name" value="Succinyl-CoA synthetase domains"/>
    <property type="match status" value="2"/>
</dbReference>
<dbReference type="InterPro" id="IPR036291">
    <property type="entry name" value="NAD(P)-bd_dom_sf"/>
</dbReference>
<comment type="caution">
    <text evidence="5">The sequence shown here is derived from an EMBL/GenBank/DDBJ whole genome shotgun (WGS) entry which is preliminary data.</text>
</comment>
<dbReference type="InterPro" id="IPR032875">
    <property type="entry name" value="Succ_CoA_lig_flav_dom"/>
</dbReference>
<dbReference type="RefSeq" id="WP_181552352.1">
    <property type="nucleotide sequence ID" value="NZ_JACDUS010000012.1"/>
</dbReference>
<dbReference type="SMART" id="SM00881">
    <property type="entry name" value="CoA_binding"/>
    <property type="match status" value="1"/>
</dbReference>
<protein>
    <submittedName>
        <fullName evidence="5">Acyl-CoA synthetase (NDP forming)</fullName>
    </submittedName>
</protein>
<dbReference type="InterPro" id="IPR003781">
    <property type="entry name" value="CoA-bd"/>
</dbReference>
<reference evidence="5 6" key="1">
    <citation type="submission" date="2020-07" db="EMBL/GenBank/DDBJ databases">
        <title>Genomic Encyclopedia of Type Strains, Phase IV (KMG-IV): sequencing the most valuable type-strain genomes for metagenomic binning, comparative biology and taxonomic classification.</title>
        <authorList>
            <person name="Goeker M."/>
        </authorList>
    </citation>
    <scope>NUCLEOTIDE SEQUENCE [LARGE SCALE GENOMIC DNA]</scope>
    <source>
        <strain evidence="5 6">DSM 17721</strain>
    </source>
</reference>
<dbReference type="AlphaFoldDB" id="A0A7W0CBI6"/>
<dbReference type="SUPFAM" id="SSF51735">
    <property type="entry name" value="NAD(P)-binding Rossmann-fold domains"/>
    <property type="match status" value="1"/>
</dbReference>